<evidence type="ECO:0000313" key="3">
    <source>
        <dbReference type="EMBL" id="MVQ49563.1"/>
    </source>
</evidence>
<gene>
    <name evidence="3" type="ORF">GON03_10260</name>
</gene>
<accession>A0A6L6XS14</accession>
<proteinExistence type="predicted"/>
<keyword evidence="4" id="KW-1185">Reference proteome</keyword>
<organism evidence="3 4">
    <name type="scientific">Nocardioides agri</name>
    <dbReference type="NCBI Taxonomy" id="2682843"/>
    <lineage>
        <taxon>Bacteria</taxon>
        <taxon>Bacillati</taxon>
        <taxon>Actinomycetota</taxon>
        <taxon>Actinomycetes</taxon>
        <taxon>Propionibacteriales</taxon>
        <taxon>Nocardioidaceae</taxon>
        <taxon>Nocardioides</taxon>
    </lineage>
</organism>
<keyword evidence="2" id="KW-0472">Membrane</keyword>
<name>A0A6L6XS14_9ACTN</name>
<feature type="compositionally biased region" description="Pro residues" evidence="1">
    <location>
        <begin position="649"/>
        <end position="672"/>
    </location>
</feature>
<evidence type="ECO:0008006" key="5">
    <source>
        <dbReference type="Google" id="ProtNLM"/>
    </source>
</evidence>
<feature type="region of interest" description="Disordered" evidence="1">
    <location>
        <begin position="100"/>
        <end position="143"/>
    </location>
</feature>
<evidence type="ECO:0000256" key="1">
    <source>
        <dbReference type="SAM" id="MobiDB-lite"/>
    </source>
</evidence>
<dbReference type="AlphaFoldDB" id="A0A6L6XS14"/>
<dbReference type="Proteomes" id="UP000473525">
    <property type="component" value="Unassembled WGS sequence"/>
</dbReference>
<evidence type="ECO:0000313" key="4">
    <source>
        <dbReference type="Proteomes" id="UP000473525"/>
    </source>
</evidence>
<comment type="caution">
    <text evidence="3">The sequence shown here is derived from an EMBL/GenBank/DDBJ whole genome shotgun (WGS) entry which is preliminary data.</text>
</comment>
<keyword evidence="2" id="KW-0812">Transmembrane</keyword>
<feature type="compositionally biased region" description="Basic and acidic residues" evidence="1">
    <location>
        <begin position="129"/>
        <end position="139"/>
    </location>
</feature>
<evidence type="ECO:0000256" key="2">
    <source>
        <dbReference type="SAM" id="Phobius"/>
    </source>
</evidence>
<feature type="transmembrane region" description="Helical" evidence="2">
    <location>
        <begin position="679"/>
        <end position="697"/>
    </location>
</feature>
<dbReference type="RefSeq" id="WP_157342287.1">
    <property type="nucleotide sequence ID" value="NZ_WSEK01000004.1"/>
</dbReference>
<protein>
    <recommendedName>
        <fullName evidence="5">LPXTG cell wall anchor domain-containing protein</fullName>
    </recommendedName>
</protein>
<dbReference type="EMBL" id="WSEK01000004">
    <property type="protein sequence ID" value="MVQ49563.1"/>
    <property type="molecule type" value="Genomic_DNA"/>
</dbReference>
<feature type="region of interest" description="Disordered" evidence="1">
    <location>
        <begin position="639"/>
        <end position="674"/>
    </location>
</feature>
<keyword evidence="2" id="KW-1133">Transmembrane helix</keyword>
<sequence length="707" mass="73235">MLLLVVLGLTTVTEGTASAHIGRAGATCEALTVTLTDYKTPGTNTVKVVVDGATLADTTFVEEYSQSFGLGNPAVAHTWSVAVTAWDDPDGSIGWTFTKSDSSTPCTPPDACPDLEGDQPPDTMCTPPPDDKETREVRGTPDCTSETVTVTTEERTRSYSWNGTSWVPGPWSSWKTVSTRSEPTQPGDCAENKVTSAAPGYTPPSCASAPSLHLPQGVGYHWVLSGPADARIATAVADTGYTLTGTTVYGPYDTTAWTAQKRVEEGCAVVLAAPQVQQEARCDARGSIAPLVGALVTYTISGGSWSGLAAGDYTITATLKGGATEFDAAAAAGWSIAGTTATRVVHIGAPKTCVVPSAQVSPQVCVPAGTTTGGAITLGTQPGISYVVTGADGAVIAPTALSSLAPGTYTVTATALSGFDVVAGNGFISGVRTLVVPPAATDCRQAAAVRPAVSVVDECYTADDKVVFEAENAYWTASASDATHVTFTAKDAYYFADDQGNQTKQVVLEHAPTTNEQCPLLPGSVETACVGDVPYLDYAMTLPEGFETDDPTPLTITFVNPDGPDHAITGLPLSGRVLWPGASATPPLMWPGWDLVDGEYVDVGDQRFGWTRDGITVRFKVNPEYSTTLNYPPATVACANPPTTSRTPELPPTGPPPGAFRPPPAIGPPPLPNTGGPSSLLAGLGALLLVAGCAMVWRARRTRPTTD</sequence>
<reference evidence="3 4" key="1">
    <citation type="submission" date="2019-12" db="EMBL/GenBank/DDBJ databases">
        <authorList>
            <person name="Huq M.A."/>
        </authorList>
    </citation>
    <scope>NUCLEOTIDE SEQUENCE [LARGE SCALE GENOMIC DNA]</scope>
    <source>
        <strain evidence="3 4">MAH-18</strain>
    </source>
</reference>